<dbReference type="PIRSF" id="PIRSF019706">
    <property type="entry name" value="EhaB"/>
    <property type="match status" value="1"/>
</dbReference>
<dbReference type="eggNOG" id="arCOG04828">
    <property type="taxonomic scope" value="Archaea"/>
</dbReference>
<evidence type="ECO:0000256" key="1">
    <source>
        <dbReference type="SAM" id="Phobius"/>
    </source>
</evidence>
<evidence type="ECO:0008006" key="4">
    <source>
        <dbReference type="Google" id="ProtNLM"/>
    </source>
</evidence>
<keyword evidence="1" id="KW-1133">Transmembrane helix</keyword>
<keyword evidence="3" id="KW-1185">Reference proteome</keyword>
<dbReference type="Proteomes" id="UP000006565">
    <property type="component" value="Chromosome"/>
</dbReference>
<feature type="transmembrane region" description="Helical" evidence="1">
    <location>
        <begin position="112"/>
        <end position="129"/>
    </location>
</feature>
<dbReference type="HOGENOM" id="CLU_1623471_0_0_2"/>
<keyword evidence="1" id="KW-0812">Transmembrane</keyword>
<name>E1RDJ7_METP4</name>
<evidence type="ECO:0000313" key="2">
    <source>
        <dbReference type="EMBL" id="ADN35950.1"/>
    </source>
</evidence>
<feature type="transmembrane region" description="Helical" evidence="1">
    <location>
        <begin position="12"/>
        <end position="31"/>
    </location>
</feature>
<dbReference type="InterPro" id="IPR011314">
    <property type="entry name" value="Prd_NiFe_hyd_3_EhaB"/>
</dbReference>
<dbReference type="AlphaFoldDB" id="E1RDJ7"/>
<dbReference type="EMBL" id="CP002117">
    <property type="protein sequence ID" value="ADN35950.1"/>
    <property type="molecule type" value="Genomic_DNA"/>
</dbReference>
<feature type="transmembrane region" description="Helical" evidence="1">
    <location>
        <begin position="141"/>
        <end position="160"/>
    </location>
</feature>
<dbReference type="KEGG" id="mpi:Mpet_1189"/>
<protein>
    <recommendedName>
        <fullName evidence="4">Membrane-bound hydrogenase subunit ehaB</fullName>
    </recommendedName>
</protein>
<dbReference type="STRING" id="679926.Mpet_1189"/>
<keyword evidence="1" id="KW-0472">Membrane</keyword>
<proteinExistence type="predicted"/>
<reference evidence="2 3" key="1">
    <citation type="journal article" date="2010" name="Stand. Genomic Sci.">
        <title>Complete genome sequence of Methanoplanus petrolearius type strain (SEBR 4847).</title>
        <authorList>
            <person name="Brambilla E."/>
            <person name="Djao O.D."/>
            <person name="Daligault H."/>
            <person name="Lapidus A."/>
            <person name="Lucas S."/>
            <person name="Hammon N."/>
            <person name="Nolan M."/>
            <person name="Tice H."/>
            <person name="Cheng J.F."/>
            <person name="Han C."/>
            <person name="Tapia R."/>
            <person name="Goodwin L."/>
            <person name="Pitluck S."/>
            <person name="Liolios K."/>
            <person name="Ivanova N."/>
            <person name="Mavromatis K."/>
            <person name="Mikhailova N."/>
            <person name="Pati A."/>
            <person name="Chen A."/>
            <person name="Palaniappan K."/>
            <person name="Land M."/>
            <person name="Hauser L."/>
            <person name="Chang Y.J."/>
            <person name="Jeffries C.D."/>
            <person name="Rohde M."/>
            <person name="Spring S."/>
            <person name="Sikorski J."/>
            <person name="Goker M."/>
            <person name="Woyke T."/>
            <person name="Bristow J."/>
            <person name="Eisen J.A."/>
            <person name="Markowitz V."/>
            <person name="Hugenholtz P."/>
            <person name="Kyrpides N.C."/>
            <person name="Klenk H.P."/>
        </authorList>
    </citation>
    <scope>NUCLEOTIDE SEQUENCE [LARGE SCALE GENOMIC DNA]</scope>
    <source>
        <strain evidence="3">DSM 11571 / OCM 486 / SEBR 4847</strain>
    </source>
</reference>
<dbReference type="Pfam" id="PF26645">
    <property type="entry name" value="EhaB"/>
    <property type="match status" value="1"/>
</dbReference>
<evidence type="ECO:0000313" key="3">
    <source>
        <dbReference type="Proteomes" id="UP000006565"/>
    </source>
</evidence>
<feature type="transmembrane region" description="Helical" evidence="1">
    <location>
        <begin position="80"/>
        <end position="103"/>
    </location>
</feature>
<organism evidence="2 3">
    <name type="scientific">Methanolacinia petrolearia (strain DSM 11571 / OCM 486 / SEBR 4847)</name>
    <name type="common">Methanoplanus petrolearius</name>
    <dbReference type="NCBI Taxonomy" id="679926"/>
    <lineage>
        <taxon>Archaea</taxon>
        <taxon>Methanobacteriati</taxon>
        <taxon>Methanobacteriota</taxon>
        <taxon>Stenosarchaea group</taxon>
        <taxon>Methanomicrobia</taxon>
        <taxon>Methanomicrobiales</taxon>
        <taxon>Methanomicrobiaceae</taxon>
        <taxon>Methanolacinia</taxon>
    </lineage>
</organism>
<accession>E1RDJ7</accession>
<gene>
    <name evidence="2" type="ordered locus">Mpet_1189</name>
</gene>
<sequence length="171" mass="17821">MGLDMAGEIPYTEIFHIFAAAVVCFVIYVSIDLLFRLPEKGGVRGADAIGKSIESAGGDLNGGFMMGNIVCSPDASAGTLLAACGVYTFGIAGGLVAAVLVFIGNRICYDKGYAGTTGAIVATFVIYALSEYAGFSPEQFIAGMVIAILVIQGISQKYASRLLGALWRIRS</sequence>